<proteinExistence type="inferred from homology"/>
<dbReference type="CDD" id="cd00165">
    <property type="entry name" value="S4"/>
    <property type="match status" value="1"/>
</dbReference>
<keyword evidence="4" id="KW-0694">RNA-binding</keyword>
<evidence type="ECO:0000256" key="4">
    <source>
        <dbReference type="PROSITE-ProRule" id="PRU00182"/>
    </source>
</evidence>
<dbReference type="GO" id="GO:0000455">
    <property type="term" value="P:enzyme-directed rRNA pseudouridine synthesis"/>
    <property type="evidence" value="ECO:0007669"/>
    <property type="project" value="TreeGrafter"/>
</dbReference>
<dbReference type="NCBIfam" id="TIGR00005">
    <property type="entry name" value="rluA_subfam"/>
    <property type="match status" value="1"/>
</dbReference>
<sequence length="352" mass="39415">MDVKSLPVFELTVEAFLSGHRIDVFLSRHFRNYTTWRLQRIAAAGGVTINSVPVNEVTRVFEGQRVCVRLIEPPDKLLEPEPLTLPVLYEDHWIMVVNKPPDVVVHPVGTVQSGTLCNGVQYLLDQRTKYKGLLRPGIVHRLDRQTSGAIVVALTHVAHVGLSEAFETSRVSKTYLALVEGRIEKDQGVIDRSIGKLPTGRHVLMSCRPDALQPKPAKTSYQVLERFADHTLVLCKPVTGRNHQIRVHLAHLGHPIVGDEFYERNGRVKPFHNKSEGNASREVETGLPIRRHALHACQLSFSHPVTQRWMSHLAPLSGNFLATLRVLGSEQFSKSNSRSLPANEVLDGHELE</sequence>
<feature type="active site" evidence="3">
    <location>
        <position position="143"/>
    </location>
</feature>
<gene>
    <name evidence="8" type="primary">rluD_1</name>
    <name evidence="8" type="ORF">KOR42_15530</name>
</gene>
<keyword evidence="9" id="KW-1185">Reference proteome</keyword>
<comment type="caution">
    <text evidence="8">The sequence shown here is derived from an EMBL/GenBank/DDBJ whole genome shotgun (WGS) entry which is preliminary data.</text>
</comment>
<evidence type="ECO:0000256" key="6">
    <source>
        <dbReference type="SAM" id="MobiDB-lite"/>
    </source>
</evidence>
<feature type="region of interest" description="Disordered" evidence="6">
    <location>
        <begin position="333"/>
        <end position="352"/>
    </location>
</feature>
<dbReference type="EMBL" id="SIHI01000001">
    <property type="protein sequence ID" value="TWT58182.1"/>
    <property type="molecule type" value="Genomic_DNA"/>
</dbReference>
<comment type="catalytic activity">
    <reaction evidence="5">
        <text>a uridine in RNA = a pseudouridine in RNA</text>
        <dbReference type="Rhea" id="RHEA:48348"/>
        <dbReference type="Rhea" id="RHEA-COMP:12068"/>
        <dbReference type="Rhea" id="RHEA-COMP:12069"/>
        <dbReference type="ChEBI" id="CHEBI:65314"/>
        <dbReference type="ChEBI" id="CHEBI:65315"/>
    </reaction>
</comment>
<dbReference type="SUPFAM" id="SSF55120">
    <property type="entry name" value="Pseudouridine synthase"/>
    <property type="match status" value="1"/>
</dbReference>
<dbReference type="GO" id="GO:0003723">
    <property type="term" value="F:RNA binding"/>
    <property type="evidence" value="ECO:0007669"/>
    <property type="project" value="UniProtKB-KW"/>
</dbReference>
<dbReference type="EC" id="5.4.99.-" evidence="5"/>
<dbReference type="PROSITE" id="PS01129">
    <property type="entry name" value="PSI_RLU"/>
    <property type="match status" value="1"/>
</dbReference>
<evidence type="ECO:0000256" key="1">
    <source>
        <dbReference type="ARBA" id="ARBA00010876"/>
    </source>
</evidence>
<dbReference type="Gene3D" id="3.30.2350.10">
    <property type="entry name" value="Pseudouridine synthase"/>
    <property type="match status" value="1"/>
</dbReference>
<dbReference type="Gene3D" id="3.10.290.10">
    <property type="entry name" value="RNA-binding S4 domain"/>
    <property type="match status" value="1"/>
</dbReference>
<name>A0A5C5X8I5_9PLAN</name>
<dbReference type="Pfam" id="PF00849">
    <property type="entry name" value="PseudoU_synth_2"/>
    <property type="match status" value="1"/>
</dbReference>
<dbReference type="PANTHER" id="PTHR21600:SF87">
    <property type="entry name" value="RNA PSEUDOURIDYLATE SYNTHASE DOMAIN-CONTAINING PROTEIN 1"/>
    <property type="match status" value="1"/>
</dbReference>
<dbReference type="GO" id="GO:0009982">
    <property type="term" value="F:pseudouridine synthase activity"/>
    <property type="evidence" value="ECO:0007669"/>
    <property type="project" value="InterPro"/>
</dbReference>
<dbReference type="InterPro" id="IPR020103">
    <property type="entry name" value="PsdUridine_synth_cat_dom_sf"/>
</dbReference>
<organism evidence="8 9">
    <name type="scientific">Thalassoglobus neptunius</name>
    <dbReference type="NCBI Taxonomy" id="1938619"/>
    <lineage>
        <taxon>Bacteria</taxon>
        <taxon>Pseudomonadati</taxon>
        <taxon>Planctomycetota</taxon>
        <taxon>Planctomycetia</taxon>
        <taxon>Planctomycetales</taxon>
        <taxon>Planctomycetaceae</taxon>
        <taxon>Thalassoglobus</taxon>
    </lineage>
</organism>
<keyword evidence="2 5" id="KW-0413">Isomerase</keyword>
<evidence type="ECO:0000256" key="5">
    <source>
        <dbReference type="RuleBase" id="RU362028"/>
    </source>
</evidence>
<protein>
    <recommendedName>
        <fullName evidence="5">Pseudouridine synthase</fullName>
        <ecNumber evidence="5">5.4.99.-</ecNumber>
    </recommendedName>
</protein>
<dbReference type="InterPro" id="IPR050188">
    <property type="entry name" value="RluA_PseudoU_synthase"/>
</dbReference>
<dbReference type="InterPro" id="IPR036986">
    <property type="entry name" value="S4_RNA-bd_sf"/>
</dbReference>
<dbReference type="InterPro" id="IPR006225">
    <property type="entry name" value="PsdUridine_synth_RluC/D"/>
</dbReference>
<accession>A0A5C5X8I5</accession>
<comment type="function">
    <text evidence="5">Responsible for synthesis of pseudouridine from uracil.</text>
</comment>
<evidence type="ECO:0000259" key="7">
    <source>
        <dbReference type="Pfam" id="PF00849"/>
    </source>
</evidence>
<evidence type="ECO:0000256" key="2">
    <source>
        <dbReference type="ARBA" id="ARBA00023235"/>
    </source>
</evidence>
<dbReference type="CDD" id="cd02869">
    <property type="entry name" value="PseudoU_synth_RluA_like"/>
    <property type="match status" value="1"/>
</dbReference>
<dbReference type="OrthoDB" id="9784108at2"/>
<feature type="domain" description="Pseudouridine synthase RsuA/RluA-like" evidence="7">
    <location>
        <begin position="95"/>
        <end position="251"/>
    </location>
</feature>
<evidence type="ECO:0000313" key="8">
    <source>
        <dbReference type="EMBL" id="TWT58182.1"/>
    </source>
</evidence>
<dbReference type="PROSITE" id="PS50889">
    <property type="entry name" value="S4"/>
    <property type="match status" value="1"/>
</dbReference>
<dbReference type="AlphaFoldDB" id="A0A5C5X8I5"/>
<dbReference type="InterPro" id="IPR006224">
    <property type="entry name" value="PsdUridine_synth_RluA-like_CS"/>
</dbReference>
<dbReference type="InterPro" id="IPR006145">
    <property type="entry name" value="PsdUridine_synth_RsuA/RluA"/>
</dbReference>
<dbReference type="PANTHER" id="PTHR21600">
    <property type="entry name" value="MITOCHONDRIAL RNA PSEUDOURIDINE SYNTHASE"/>
    <property type="match status" value="1"/>
</dbReference>
<reference evidence="8 9" key="1">
    <citation type="submission" date="2019-02" db="EMBL/GenBank/DDBJ databases">
        <title>Deep-cultivation of Planctomycetes and their phenomic and genomic characterization uncovers novel biology.</title>
        <authorList>
            <person name="Wiegand S."/>
            <person name="Jogler M."/>
            <person name="Boedeker C."/>
            <person name="Pinto D."/>
            <person name="Vollmers J."/>
            <person name="Rivas-Marin E."/>
            <person name="Kohn T."/>
            <person name="Peeters S.H."/>
            <person name="Heuer A."/>
            <person name="Rast P."/>
            <person name="Oberbeckmann S."/>
            <person name="Bunk B."/>
            <person name="Jeske O."/>
            <person name="Meyerdierks A."/>
            <person name="Storesund J.E."/>
            <person name="Kallscheuer N."/>
            <person name="Luecker S."/>
            <person name="Lage O.M."/>
            <person name="Pohl T."/>
            <person name="Merkel B.J."/>
            <person name="Hornburger P."/>
            <person name="Mueller R.-W."/>
            <person name="Bruemmer F."/>
            <person name="Labrenz M."/>
            <person name="Spormann A.M."/>
            <person name="Op Den Camp H."/>
            <person name="Overmann J."/>
            <person name="Amann R."/>
            <person name="Jetten M.S.M."/>
            <person name="Mascher T."/>
            <person name="Medema M.H."/>
            <person name="Devos D.P."/>
            <person name="Kaster A.-K."/>
            <person name="Ovreas L."/>
            <person name="Rohde M."/>
            <person name="Galperin M.Y."/>
            <person name="Jogler C."/>
        </authorList>
    </citation>
    <scope>NUCLEOTIDE SEQUENCE [LARGE SCALE GENOMIC DNA]</scope>
    <source>
        <strain evidence="8 9">KOR42</strain>
    </source>
</reference>
<evidence type="ECO:0000256" key="3">
    <source>
        <dbReference type="PIRSR" id="PIRSR606225-1"/>
    </source>
</evidence>
<dbReference type="GO" id="GO:0140098">
    <property type="term" value="F:catalytic activity, acting on RNA"/>
    <property type="evidence" value="ECO:0007669"/>
    <property type="project" value="UniProtKB-ARBA"/>
</dbReference>
<evidence type="ECO:0000313" key="9">
    <source>
        <dbReference type="Proteomes" id="UP000317243"/>
    </source>
</evidence>
<comment type="similarity">
    <text evidence="1 5">Belongs to the pseudouridine synthase RluA family.</text>
</comment>
<dbReference type="Proteomes" id="UP000317243">
    <property type="component" value="Unassembled WGS sequence"/>
</dbReference>